<evidence type="ECO:0000259" key="7">
    <source>
        <dbReference type="Pfam" id="PF02350"/>
    </source>
</evidence>
<dbReference type="PANTHER" id="PTHR43174:SF2">
    <property type="entry name" value="UDP-N-ACETYLGLUCOSAMINE 2-EPIMERASE"/>
    <property type="match status" value="1"/>
</dbReference>
<evidence type="ECO:0000256" key="1">
    <source>
        <dbReference type="ARBA" id="ARBA00023235"/>
    </source>
</evidence>
<keyword evidence="1 6" id="KW-0413">Isomerase</keyword>
<evidence type="ECO:0000256" key="5">
    <source>
        <dbReference type="ARBA" id="ARBA00074883"/>
    </source>
</evidence>
<accession>D6NLY7</accession>
<comment type="catalytic activity">
    <reaction evidence="2">
        <text>UDP-N-acetyl-alpha-D-glucosamine = UDP-N-acetyl-alpha-D-mannosamine</text>
        <dbReference type="Rhea" id="RHEA:17213"/>
        <dbReference type="ChEBI" id="CHEBI:57705"/>
        <dbReference type="ChEBI" id="CHEBI:68623"/>
        <dbReference type="EC" id="5.1.3.14"/>
    </reaction>
</comment>
<dbReference type="CDD" id="cd03786">
    <property type="entry name" value="GTB_UDP-GlcNAc_2-Epimerase"/>
    <property type="match status" value="1"/>
</dbReference>
<reference evidence="8" key="2">
    <citation type="journal article" date="2011" name="Appl. Environ. Microbiol.">
        <title>Genetic Diversity of O-Antigen Biosynthesis Regions in Vibrio cholerae.</title>
        <authorList>
            <person name="Aydanian A."/>
            <person name="Tang L."/>
            <person name="Morris J.G."/>
            <person name="Johnson J.A."/>
            <person name="Stine O.C."/>
        </authorList>
    </citation>
    <scope>NUCLEOTIDE SEQUENCE</scope>
    <source>
        <strain evidence="8">CO545</strain>
    </source>
</reference>
<feature type="domain" description="UDP-N-acetylglucosamine 2-epimerase" evidence="7">
    <location>
        <begin position="25"/>
        <end position="372"/>
    </location>
</feature>
<dbReference type="Pfam" id="PF02350">
    <property type="entry name" value="Epimerase_2"/>
    <property type="match status" value="1"/>
</dbReference>
<dbReference type="InterPro" id="IPR029767">
    <property type="entry name" value="WecB-like"/>
</dbReference>
<reference evidence="8" key="1">
    <citation type="submission" date="2010-01" db="EMBL/GenBank/DDBJ databases">
        <authorList>
            <person name="Aydanian A.G."/>
            <person name="Johnson J.A."/>
            <person name="Tang L."/>
            <person name="Morris J.G.Jr."/>
            <person name="Nair G.B."/>
            <person name="Stine O.C."/>
        </authorList>
    </citation>
    <scope>NUCLEOTIDE SEQUENCE</scope>
    <source>
        <strain evidence="8">CO545</strain>
    </source>
</reference>
<dbReference type="FunFam" id="3.40.50.2000:FF:000043">
    <property type="entry name" value="UDP-N-acetylglucosamine 2-epimerase"/>
    <property type="match status" value="1"/>
</dbReference>
<dbReference type="SUPFAM" id="SSF53756">
    <property type="entry name" value="UDP-Glycosyltransferase/glycogen phosphorylase"/>
    <property type="match status" value="1"/>
</dbReference>
<sequence>MPPKKVLTVFGTRPEAIKMAPLVHALAADERFEAKCCVTAQHREMLDQVLELFEITPDYDLNLMKAGQTLNEVTARILLELKPVLQEFKPDVVLIHGDTATTFAASLAAYYEQIVVGHVEAGLRTGNIYSPWPEEANRKLTGALTKYHFAPTETSQQNLLQENYSEENIFVTGNTVIDALLMVKEKIEQDADLKATLAAQFPYLDKSKKLILVTGHRRESFGGGFERICEALAQTAKQHPEVQILYPMHLNPNVREPVNRILGSVKNVLLIEPQQYLPFIYLMDRAHIILTDSGGIQEEAPSLGKPVLVMRDTTERPEAVAAGTVKLVGTDVEKIVSNLNILLTDNKAYQAMSFAHNPYGDGKACQRILDFLCK</sequence>
<dbReference type="AlphaFoldDB" id="D6NLY7"/>
<name>D6NLY7_VIBCL</name>
<dbReference type="Gene3D" id="3.40.50.2000">
    <property type="entry name" value="Glycogen Phosphorylase B"/>
    <property type="match status" value="2"/>
</dbReference>
<dbReference type="GO" id="GO:0008761">
    <property type="term" value="F:UDP-N-acetylglucosamine 2-epimerase activity"/>
    <property type="evidence" value="ECO:0007669"/>
    <property type="project" value="UniProtKB-EC"/>
</dbReference>
<gene>
    <name evidence="8" type="primary">wecB</name>
</gene>
<evidence type="ECO:0000256" key="3">
    <source>
        <dbReference type="ARBA" id="ARBA00038209"/>
    </source>
</evidence>
<dbReference type="EC" id="5.1.3.14" evidence="4"/>
<proteinExistence type="inferred from homology"/>
<evidence type="ECO:0000313" key="8">
    <source>
        <dbReference type="EMBL" id="ADF80972.1"/>
    </source>
</evidence>
<protein>
    <recommendedName>
        <fullName evidence="5">UDP-N-acetylglucosamine 2-epimerase</fullName>
        <ecNumber evidence="4">5.1.3.14</ecNumber>
    </recommendedName>
</protein>
<comment type="similarity">
    <text evidence="3 6">Belongs to the UDP-N-acetylglucosamine 2-epimerase family.</text>
</comment>
<dbReference type="EMBL" id="GU576498">
    <property type="protein sequence ID" value="ADF80972.1"/>
    <property type="molecule type" value="Genomic_DNA"/>
</dbReference>
<organism evidence="8">
    <name type="scientific">Vibrio cholerae</name>
    <dbReference type="NCBI Taxonomy" id="666"/>
    <lineage>
        <taxon>Bacteria</taxon>
        <taxon>Pseudomonadati</taxon>
        <taxon>Pseudomonadota</taxon>
        <taxon>Gammaproteobacteria</taxon>
        <taxon>Vibrionales</taxon>
        <taxon>Vibrionaceae</taxon>
        <taxon>Vibrio</taxon>
    </lineage>
</organism>
<evidence type="ECO:0000256" key="4">
    <source>
        <dbReference type="ARBA" id="ARBA00038858"/>
    </source>
</evidence>
<dbReference type="RefSeq" id="WP_248387487.1">
    <property type="nucleotide sequence ID" value="NZ_CP147726.1"/>
</dbReference>
<dbReference type="PANTHER" id="PTHR43174">
    <property type="entry name" value="UDP-N-ACETYLGLUCOSAMINE 2-EPIMERASE"/>
    <property type="match status" value="1"/>
</dbReference>
<dbReference type="NCBIfam" id="TIGR00236">
    <property type="entry name" value="wecB"/>
    <property type="match status" value="1"/>
</dbReference>
<dbReference type="InterPro" id="IPR003331">
    <property type="entry name" value="UDP_GlcNAc_Epimerase_2_dom"/>
</dbReference>
<evidence type="ECO:0000256" key="6">
    <source>
        <dbReference type="RuleBase" id="RU003513"/>
    </source>
</evidence>
<evidence type="ECO:0000256" key="2">
    <source>
        <dbReference type="ARBA" id="ARBA00036080"/>
    </source>
</evidence>